<feature type="region of interest" description="Disordered" evidence="1">
    <location>
        <begin position="1"/>
        <end position="184"/>
    </location>
</feature>
<dbReference type="AlphaFoldDB" id="A0A6J4IGP3"/>
<evidence type="ECO:0000256" key="1">
    <source>
        <dbReference type="SAM" id="MobiDB-lite"/>
    </source>
</evidence>
<reference evidence="2" key="1">
    <citation type="submission" date="2020-02" db="EMBL/GenBank/DDBJ databases">
        <authorList>
            <person name="Meier V. D."/>
        </authorList>
    </citation>
    <scope>NUCLEOTIDE SEQUENCE</scope>
    <source>
        <strain evidence="2">AVDCRST_MAG52</strain>
    </source>
</reference>
<organism evidence="2">
    <name type="scientific">uncultured Blastococcus sp</name>
    <dbReference type="NCBI Taxonomy" id="217144"/>
    <lineage>
        <taxon>Bacteria</taxon>
        <taxon>Bacillati</taxon>
        <taxon>Actinomycetota</taxon>
        <taxon>Actinomycetes</taxon>
        <taxon>Geodermatophilales</taxon>
        <taxon>Geodermatophilaceae</taxon>
        <taxon>Blastococcus</taxon>
        <taxon>environmental samples</taxon>
    </lineage>
</organism>
<feature type="compositionally biased region" description="Low complexity" evidence="1">
    <location>
        <begin position="250"/>
        <end position="263"/>
    </location>
</feature>
<feature type="compositionally biased region" description="Basic residues" evidence="1">
    <location>
        <begin position="49"/>
        <end position="61"/>
    </location>
</feature>
<feature type="compositionally biased region" description="Low complexity" evidence="1">
    <location>
        <begin position="127"/>
        <end position="139"/>
    </location>
</feature>
<sequence length="299" mass="31187">ARTARPARTADRPDHRRLQRHRSRERTGAGGARCASAPRGAWPSGARGGRPRGARGRRRRGAGLPGGRARRGRAPRRGGHGGGTLRPARPGRPLRRGHGVRTDRGRSAGDLPAGRRHLAARHRQSGPRRAAGLPGAAGRAPGGGEFAARQRRGAADGQLRRGEVGAARAGAHPAAGGPRRAGHLDLARPAGRRRHAHLLPGRDVDGQHRPATAAGVLPAAGGARGAVHRGPAAARGAGRAVQPADHRRLPPGAGRLRPPGRAAPDPHGGGERRRAADRGQRLRVPPGGQRHRRPLAQHL</sequence>
<protein>
    <submittedName>
        <fullName evidence="2">Oxidoreductase</fullName>
    </submittedName>
</protein>
<feature type="compositionally biased region" description="Basic and acidic residues" evidence="1">
    <location>
        <begin position="268"/>
        <end position="280"/>
    </location>
</feature>
<feature type="compositionally biased region" description="Low complexity" evidence="1">
    <location>
        <begin position="228"/>
        <end position="240"/>
    </location>
</feature>
<feature type="region of interest" description="Disordered" evidence="1">
    <location>
        <begin position="199"/>
        <end position="299"/>
    </location>
</feature>
<feature type="compositionally biased region" description="Low complexity" evidence="1">
    <location>
        <begin position="164"/>
        <end position="178"/>
    </location>
</feature>
<proteinExistence type="predicted"/>
<accession>A0A6J4IGP3</accession>
<evidence type="ECO:0000313" key="2">
    <source>
        <dbReference type="EMBL" id="CAA9249772.1"/>
    </source>
</evidence>
<feature type="compositionally biased region" description="Basic residues" evidence="1">
    <location>
        <begin position="289"/>
        <end position="299"/>
    </location>
</feature>
<feature type="non-terminal residue" evidence="2">
    <location>
        <position position="299"/>
    </location>
</feature>
<feature type="compositionally biased region" description="Basic residues" evidence="1">
    <location>
        <begin position="68"/>
        <end position="79"/>
    </location>
</feature>
<gene>
    <name evidence="2" type="ORF">AVDCRST_MAG52-2411</name>
</gene>
<dbReference type="EMBL" id="CADCTN010000146">
    <property type="protein sequence ID" value="CAA9249772.1"/>
    <property type="molecule type" value="Genomic_DNA"/>
</dbReference>
<feature type="compositionally biased region" description="Basic residues" evidence="1">
    <location>
        <begin position="114"/>
        <end position="126"/>
    </location>
</feature>
<name>A0A6J4IGP3_9ACTN</name>
<feature type="non-terminal residue" evidence="2">
    <location>
        <position position="1"/>
    </location>
</feature>